<dbReference type="SUPFAM" id="SSF69593">
    <property type="entry name" value="Glycerol-3-phosphate (1)-acyltransferase"/>
    <property type="match status" value="1"/>
</dbReference>
<proteinExistence type="predicted"/>
<dbReference type="GO" id="GO:0016746">
    <property type="term" value="F:acyltransferase activity"/>
    <property type="evidence" value="ECO:0007669"/>
    <property type="project" value="UniProtKB-KW"/>
</dbReference>
<dbReference type="AlphaFoldDB" id="A0A2A7TYP7"/>
<dbReference type="Pfam" id="PF01553">
    <property type="entry name" value="Acyltransferase"/>
    <property type="match status" value="1"/>
</dbReference>
<dbReference type="NCBIfam" id="NF010621">
    <property type="entry name" value="PRK14014.1"/>
    <property type="match status" value="1"/>
</dbReference>
<feature type="domain" description="Phospholipid/glycerol acyltransferase" evidence="2">
    <location>
        <begin position="92"/>
        <end position="234"/>
    </location>
</feature>
<keyword evidence="3" id="KW-0012">Acyltransferase</keyword>
<protein>
    <submittedName>
        <fullName evidence="3">Acyltransferase</fullName>
    </submittedName>
</protein>
<dbReference type="CDD" id="cd07990">
    <property type="entry name" value="LPLAT_LCLAT1-like"/>
    <property type="match status" value="1"/>
</dbReference>
<dbReference type="OrthoDB" id="319710at2"/>
<dbReference type="PANTHER" id="PTHR10983:SF15">
    <property type="entry name" value="ACYLTRANSFERASE YIHG-RELATED"/>
    <property type="match status" value="1"/>
</dbReference>
<comment type="caution">
    <text evidence="3">The sequence shown here is derived from an EMBL/GenBank/DDBJ whole genome shotgun (WGS) entry which is preliminary data.</text>
</comment>
<organism evidence="3 4">
    <name type="scientific">Edwardsiella tarda</name>
    <dbReference type="NCBI Taxonomy" id="636"/>
    <lineage>
        <taxon>Bacteria</taxon>
        <taxon>Pseudomonadati</taxon>
        <taxon>Pseudomonadota</taxon>
        <taxon>Gammaproteobacteria</taxon>
        <taxon>Enterobacterales</taxon>
        <taxon>Hafniaceae</taxon>
        <taxon>Edwardsiella</taxon>
    </lineage>
</organism>
<keyword evidence="1" id="KW-1133">Transmembrane helix</keyword>
<dbReference type="GeneID" id="93122473"/>
<evidence type="ECO:0000259" key="2">
    <source>
        <dbReference type="SMART" id="SM00563"/>
    </source>
</evidence>
<dbReference type="EMBL" id="PDDV01000013">
    <property type="protein sequence ID" value="PEH71158.1"/>
    <property type="molecule type" value="Genomic_DNA"/>
</dbReference>
<keyword evidence="1" id="KW-0812">Transmembrane</keyword>
<dbReference type="GO" id="GO:0005886">
    <property type="term" value="C:plasma membrane"/>
    <property type="evidence" value="ECO:0007669"/>
    <property type="project" value="TreeGrafter"/>
</dbReference>
<reference evidence="4" key="1">
    <citation type="submission" date="2017-09" db="EMBL/GenBank/DDBJ databases">
        <title>FDA dAtabase for Regulatory Grade micrObial Sequences (FDA-ARGOS): Supporting development and validation of Infectious Disease Dx tests.</title>
        <authorList>
            <person name="Goldberg B."/>
            <person name="Campos J."/>
            <person name="Tallon L."/>
            <person name="Sadzewicz L."/>
            <person name="Ott S."/>
            <person name="Zhao X."/>
            <person name="Nagaraj S."/>
            <person name="Vavikolanu K."/>
            <person name="Aluvathingal J."/>
            <person name="Nadendla S."/>
            <person name="Geyer C."/>
            <person name="Sichtig H."/>
        </authorList>
    </citation>
    <scope>NUCLEOTIDE SEQUENCE [LARGE SCALE GENOMIC DNA]</scope>
    <source>
        <strain evidence="4">FDAARGOS_370</strain>
    </source>
</reference>
<dbReference type="RefSeq" id="WP_005280540.1">
    <property type="nucleotide sequence ID" value="NZ_CABKPF010000086.1"/>
</dbReference>
<dbReference type="Proteomes" id="UP000219788">
    <property type="component" value="Unassembled WGS sequence"/>
</dbReference>
<feature type="transmembrane region" description="Helical" evidence="1">
    <location>
        <begin position="12"/>
        <end position="42"/>
    </location>
</feature>
<dbReference type="SMART" id="SM00563">
    <property type="entry name" value="PlsC"/>
    <property type="match status" value="1"/>
</dbReference>
<name>A0A2A7TYP7_EDWTA</name>
<keyword evidence="3" id="KW-0808">Transferase</keyword>
<dbReference type="InterPro" id="IPR002123">
    <property type="entry name" value="Plipid/glycerol_acylTrfase"/>
</dbReference>
<keyword evidence="1" id="KW-0472">Membrane</keyword>
<gene>
    <name evidence="3" type="ORF">CRM76_03970</name>
</gene>
<evidence type="ECO:0000313" key="4">
    <source>
        <dbReference type="Proteomes" id="UP000219788"/>
    </source>
</evidence>
<sequence>MPMLLASMLSPFIFVLTTLLTIIVTAACSIPIALLGVVKLLLPFPNVWRAISRYSDGLMWCWCQGLAGLMSLNPKLRWHVRGLEGLSKENWYLLISNHQSWTDIVVLCVLLRNHIPMNKYFLKQQLAWVPFIGLACWALDMPFMRRYSRSYLLKHPERRGKDIETTRRSCEKFRLHPTTIVNFVEGSRCTTEKREQQHSPYQNLLQPKAAGIAFTLSALGSQFDRVLNVTLLYPNNLHRPFWDLLCGRMQSIVVDIETIPISDEIRGDYFNDKGFKRHFQLWLNTLWQRKDQLISQLRQKYQHKS</sequence>
<dbReference type="STRING" id="636.AAW15_15885"/>
<evidence type="ECO:0000256" key="1">
    <source>
        <dbReference type="SAM" id="Phobius"/>
    </source>
</evidence>
<dbReference type="PANTHER" id="PTHR10983">
    <property type="entry name" value="1-ACYLGLYCEROL-3-PHOSPHATE ACYLTRANSFERASE-RELATED"/>
    <property type="match status" value="1"/>
</dbReference>
<evidence type="ECO:0000313" key="3">
    <source>
        <dbReference type="EMBL" id="PEH71158.1"/>
    </source>
</evidence>
<accession>A0A2A7TYP7</accession>